<dbReference type="PANTHER" id="PTHR37953">
    <property type="entry name" value="UPF0127 PROTEIN MJ1496"/>
    <property type="match status" value="1"/>
</dbReference>
<protein>
    <recommendedName>
        <fullName evidence="3">DUF192 domain-containing protein</fullName>
    </recommendedName>
</protein>
<dbReference type="PATRIC" id="fig|699431.3.peg.1223"/>
<organism evidence="1 2">
    <name type="scientific">Halolamina pelagica</name>
    <dbReference type="NCBI Taxonomy" id="699431"/>
    <lineage>
        <taxon>Archaea</taxon>
        <taxon>Methanobacteriati</taxon>
        <taxon>Methanobacteriota</taxon>
        <taxon>Stenosarchaea group</taxon>
        <taxon>Halobacteria</taxon>
        <taxon>Halobacteriales</taxon>
        <taxon>Haloferacaceae</taxon>
    </lineage>
</organism>
<dbReference type="Gene3D" id="2.60.120.1140">
    <property type="entry name" value="Protein of unknown function DUF192"/>
    <property type="match status" value="1"/>
</dbReference>
<evidence type="ECO:0000313" key="2">
    <source>
        <dbReference type="Proteomes" id="UP000050535"/>
    </source>
</evidence>
<dbReference type="PANTHER" id="PTHR37953:SF1">
    <property type="entry name" value="UPF0127 PROTEIN MJ1496"/>
    <property type="match status" value="1"/>
</dbReference>
<gene>
    <name evidence="1" type="ORF">SY89_01195</name>
</gene>
<evidence type="ECO:0000313" key="1">
    <source>
        <dbReference type="EMBL" id="KPN30462.1"/>
    </source>
</evidence>
<comment type="caution">
    <text evidence="1">The sequence shown here is derived from an EMBL/GenBank/DDBJ whole genome shotgun (WGS) entry which is preliminary data.</text>
</comment>
<dbReference type="STRING" id="699431.SY89_01195"/>
<reference evidence="2" key="1">
    <citation type="submission" date="2013-11" db="EMBL/GenBank/DDBJ databases">
        <authorList>
            <person name="Hoang H.T."/>
            <person name="Killian M.L."/>
            <person name="Madson D.M."/>
            <person name="Arruda P.H.E."/>
            <person name="Sun D."/>
            <person name="Schwartz K.J."/>
            <person name="Yoon K."/>
        </authorList>
    </citation>
    <scope>NUCLEOTIDE SEQUENCE [LARGE SCALE GENOMIC DNA]</scope>
    <source>
        <strain evidence="2">CDK2</strain>
    </source>
</reference>
<dbReference type="EMBL" id="LGUC01000001">
    <property type="protein sequence ID" value="KPN30462.1"/>
    <property type="molecule type" value="Genomic_DNA"/>
</dbReference>
<name>A0A0P7FUK4_9EURY</name>
<dbReference type="Proteomes" id="UP000050535">
    <property type="component" value="Unassembled WGS sequence"/>
</dbReference>
<dbReference type="AlphaFoldDB" id="A0A0P7FUK4"/>
<evidence type="ECO:0008006" key="3">
    <source>
        <dbReference type="Google" id="ProtNLM"/>
    </source>
</evidence>
<dbReference type="InterPro" id="IPR003795">
    <property type="entry name" value="DUF192"/>
</dbReference>
<dbReference type="InterPro" id="IPR038695">
    <property type="entry name" value="Saro_0823-like_sf"/>
</dbReference>
<dbReference type="Pfam" id="PF02643">
    <property type="entry name" value="DUF192"/>
    <property type="match status" value="1"/>
</dbReference>
<proteinExistence type="predicted"/>
<dbReference type="RefSeq" id="WP_054583436.1">
    <property type="nucleotide sequence ID" value="NZ_LGUC01000001.1"/>
</dbReference>
<sequence>MRNRAWLALLLAVIAVVAGVALFLGGPAEQTTVTFVDGENGSELATVEVNVSDSYDERYTGLSNHDSLNADEGMLFVHPREATHGYVMRDMAFPIDMVFVAENGTVTTIHHAELPPEGEDSPTYEGYGKYVVELPYEYTTDHGIEVGDRVEIPEEHRKAEV</sequence>
<dbReference type="OrthoDB" id="6763at2157"/>
<accession>A0A0P7FUK4</accession>
<keyword evidence="2" id="KW-1185">Reference proteome</keyword>